<organism evidence="13 14">
    <name type="scientific">Thiothrix caldifontis</name>
    <dbReference type="NCBI Taxonomy" id="525918"/>
    <lineage>
        <taxon>Bacteria</taxon>
        <taxon>Pseudomonadati</taxon>
        <taxon>Pseudomonadota</taxon>
        <taxon>Gammaproteobacteria</taxon>
        <taxon>Thiotrichales</taxon>
        <taxon>Thiotrichaceae</taxon>
        <taxon>Thiothrix</taxon>
    </lineage>
</organism>
<evidence type="ECO:0000313" key="14">
    <source>
        <dbReference type="Proteomes" id="UP000199397"/>
    </source>
</evidence>
<dbReference type="OrthoDB" id="9809567at2"/>
<keyword evidence="8 10" id="KW-1133">Transmembrane helix</keyword>
<feature type="transmembrane region" description="Helical" evidence="10">
    <location>
        <begin position="66"/>
        <end position="87"/>
    </location>
</feature>
<evidence type="ECO:0000256" key="2">
    <source>
        <dbReference type="ARBA" id="ARBA00004370"/>
    </source>
</evidence>
<evidence type="ECO:0000256" key="8">
    <source>
        <dbReference type="ARBA" id="ARBA00022989"/>
    </source>
</evidence>
<comment type="subcellular location">
    <subcellularLocation>
        <location evidence="2">Membrane</location>
    </subcellularLocation>
</comment>
<dbReference type="SUPFAM" id="SSF55874">
    <property type="entry name" value="ATPase domain of HSP90 chaperone/DNA topoisomerase II/histidine kinase"/>
    <property type="match status" value="1"/>
</dbReference>
<feature type="transmembrane region" description="Helical" evidence="10">
    <location>
        <begin position="12"/>
        <end position="34"/>
    </location>
</feature>
<keyword evidence="4" id="KW-0597">Phosphoprotein</keyword>
<evidence type="ECO:0000259" key="11">
    <source>
        <dbReference type="PROSITE" id="PS50109"/>
    </source>
</evidence>
<keyword evidence="10" id="KW-0472">Membrane</keyword>
<evidence type="ECO:0000256" key="10">
    <source>
        <dbReference type="SAM" id="Phobius"/>
    </source>
</evidence>
<evidence type="ECO:0000256" key="3">
    <source>
        <dbReference type="ARBA" id="ARBA00012438"/>
    </source>
</evidence>
<accession>A0A1H3VGI2</accession>
<dbReference type="Proteomes" id="UP000199397">
    <property type="component" value="Unassembled WGS sequence"/>
</dbReference>
<evidence type="ECO:0000256" key="5">
    <source>
        <dbReference type="ARBA" id="ARBA00022679"/>
    </source>
</evidence>
<dbReference type="InterPro" id="IPR003594">
    <property type="entry name" value="HATPase_dom"/>
</dbReference>
<dbReference type="GO" id="GO:0004673">
    <property type="term" value="F:protein histidine kinase activity"/>
    <property type="evidence" value="ECO:0007669"/>
    <property type="project" value="UniProtKB-EC"/>
</dbReference>
<evidence type="ECO:0000256" key="7">
    <source>
        <dbReference type="ARBA" id="ARBA00022777"/>
    </source>
</evidence>
<dbReference type="SMART" id="SM00387">
    <property type="entry name" value="HATPase_c"/>
    <property type="match status" value="1"/>
</dbReference>
<dbReference type="RefSeq" id="WP_093064232.1">
    <property type="nucleotide sequence ID" value="NZ_FNQP01000001.1"/>
</dbReference>
<evidence type="ECO:0000256" key="6">
    <source>
        <dbReference type="ARBA" id="ARBA00022692"/>
    </source>
</evidence>
<comment type="catalytic activity">
    <reaction evidence="1">
        <text>ATP + protein L-histidine = ADP + protein N-phospho-L-histidine.</text>
        <dbReference type="EC" id="2.7.13.3"/>
    </reaction>
</comment>
<dbReference type="Gene3D" id="1.10.287.130">
    <property type="match status" value="1"/>
</dbReference>
<proteinExistence type="predicted"/>
<dbReference type="PROSITE" id="PS50109">
    <property type="entry name" value="HIS_KIN"/>
    <property type="match status" value="1"/>
</dbReference>
<keyword evidence="9" id="KW-0902">Two-component regulatory system</keyword>
<evidence type="ECO:0000259" key="12">
    <source>
        <dbReference type="PROSITE" id="PS50885"/>
    </source>
</evidence>
<reference evidence="13 14" key="1">
    <citation type="submission" date="2016-10" db="EMBL/GenBank/DDBJ databases">
        <authorList>
            <person name="de Groot N.N."/>
        </authorList>
    </citation>
    <scope>NUCLEOTIDE SEQUENCE [LARGE SCALE GENOMIC DNA]</scope>
    <source>
        <strain evidence="13 14">DSM 21228</strain>
    </source>
</reference>
<dbReference type="AlphaFoldDB" id="A0A1H3VGI2"/>
<dbReference type="EC" id="2.7.13.3" evidence="3"/>
<dbReference type="InterPro" id="IPR003660">
    <property type="entry name" value="HAMP_dom"/>
</dbReference>
<dbReference type="STRING" id="525918.SAMN05660964_00068"/>
<dbReference type="EMBL" id="FNQP01000001">
    <property type="protein sequence ID" value="SDZ73927.1"/>
    <property type="molecule type" value="Genomic_DNA"/>
</dbReference>
<dbReference type="PANTHER" id="PTHR45436">
    <property type="entry name" value="SENSOR HISTIDINE KINASE YKOH"/>
    <property type="match status" value="1"/>
</dbReference>
<dbReference type="InterPro" id="IPR036890">
    <property type="entry name" value="HATPase_C_sf"/>
</dbReference>
<dbReference type="PROSITE" id="PS50885">
    <property type="entry name" value="HAMP"/>
    <property type="match status" value="1"/>
</dbReference>
<evidence type="ECO:0000313" key="13">
    <source>
        <dbReference type="EMBL" id="SDZ73927.1"/>
    </source>
</evidence>
<gene>
    <name evidence="13" type="ORF">SAMN05660964_00068</name>
</gene>
<dbReference type="GO" id="GO:0000160">
    <property type="term" value="P:phosphorelay signal transduction system"/>
    <property type="evidence" value="ECO:0007669"/>
    <property type="project" value="UniProtKB-KW"/>
</dbReference>
<keyword evidence="7 13" id="KW-0418">Kinase</keyword>
<dbReference type="InterPro" id="IPR005467">
    <property type="entry name" value="His_kinase_dom"/>
</dbReference>
<keyword evidence="5" id="KW-0808">Transferase</keyword>
<feature type="domain" description="HAMP" evidence="12">
    <location>
        <begin position="88"/>
        <end position="139"/>
    </location>
</feature>
<evidence type="ECO:0000256" key="1">
    <source>
        <dbReference type="ARBA" id="ARBA00000085"/>
    </source>
</evidence>
<dbReference type="Gene3D" id="3.30.565.10">
    <property type="entry name" value="Histidine kinase-like ATPase, C-terminal domain"/>
    <property type="match status" value="1"/>
</dbReference>
<feature type="domain" description="Histidine kinase" evidence="11">
    <location>
        <begin position="147"/>
        <end position="344"/>
    </location>
</feature>
<keyword evidence="6 10" id="KW-0812">Transmembrane</keyword>
<evidence type="ECO:0000256" key="4">
    <source>
        <dbReference type="ARBA" id="ARBA00022553"/>
    </source>
</evidence>
<dbReference type="GO" id="GO:0005886">
    <property type="term" value="C:plasma membrane"/>
    <property type="evidence" value="ECO:0007669"/>
    <property type="project" value="TreeGrafter"/>
</dbReference>
<name>A0A1H3VGI2_9GAMM</name>
<dbReference type="PANTHER" id="PTHR45436:SF5">
    <property type="entry name" value="SENSOR HISTIDINE KINASE TRCS"/>
    <property type="match status" value="1"/>
</dbReference>
<protein>
    <recommendedName>
        <fullName evidence="3">histidine kinase</fullName>
        <ecNumber evidence="3">2.7.13.3</ecNumber>
    </recommendedName>
</protein>
<keyword evidence="14" id="KW-1185">Reference proteome</keyword>
<evidence type="ECO:0000256" key="9">
    <source>
        <dbReference type="ARBA" id="ARBA00023012"/>
    </source>
</evidence>
<dbReference type="Pfam" id="PF02518">
    <property type="entry name" value="HATPase_c"/>
    <property type="match status" value="1"/>
</dbReference>
<dbReference type="InterPro" id="IPR050428">
    <property type="entry name" value="TCS_sensor_his_kinase"/>
</dbReference>
<sequence length="344" mass="38339">MKSLERQLQVNLAIILVLVMALIWGVGLALPWFFEGMQGVHSSGYVLSAPDAEGSSTQHRPQRFKWLFPLLAAAGITLILVIQGIVIRRTFRRLDHIRAELQQLDAGNINKLNESVPAEIYPIIKEFNHLLSLMQERLERSRNALGNLAHALKTPLNLLTQHLDAEISATSHQQAQLQAERIRQLTERELKRARMAGLGNTTQRFDPRVELPVLVDVLAQVHHKSPRCITLEIAPTITRFGDREDMLELLGNLLDNACKWAKEQVRCQISSVAGKVQISVEDDGKGRTELELQQMTTRGVRLDESVGGHGLGLSICKDITKLYGGTLIFGRSEHLGGLNVTVTL</sequence>